<protein>
    <submittedName>
        <fullName evidence="1">Uncharacterized protein</fullName>
    </submittedName>
</protein>
<keyword evidence="2" id="KW-1185">Reference proteome</keyword>
<feature type="non-terminal residue" evidence="1">
    <location>
        <position position="1"/>
    </location>
</feature>
<gene>
    <name evidence="1" type="ORF">QBC36DRAFT_158777</name>
</gene>
<evidence type="ECO:0000313" key="2">
    <source>
        <dbReference type="Proteomes" id="UP001302321"/>
    </source>
</evidence>
<evidence type="ECO:0000313" key="1">
    <source>
        <dbReference type="EMBL" id="KAK4170567.1"/>
    </source>
</evidence>
<proteinExistence type="predicted"/>
<name>A0AAN6VYR1_9PEZI</name>
<comment type="caution">
    <text evidence="1">The sequence shown here is derived from an EMBL/GenBank/DDBJ whole genome shotgun (WGS) entry which is preliminary data.</text>
</comment>
<dbReference type="EMBL" id="MU867036">
    <property type="protein sequence ID" value="KAK4170567.1"/>
    <property type="molecule type" value="Genomic_DNA"/>
</dbReference>
<reference evidence="1" key="2">
    <citation type="submission" date="2023-05" db="EMBL/GenBank/DDBJ databases">
        <authorList>
            <consortium name="Lawrence Berkeley National Laboratory"/>
            <person name="Steindorff A."/>
            <person name="Hensen N."/>
            <person name="Bonometti L."/>
            <person name="Westerberg I."/>
            <person name="Brannstrom I.O."/>
            <person name="Guillou S."/>
            <person name="Cros-Aarteil S."/>
            <person name="Calhoun S."/>
            <person name="Haridas S."/>
            <person name="Kuo A."/>
            <person name="Mondo S."/>
            <person name="Pangilinan J."/>
            <person name="Riley R."/>
            <person name="Labutti K."/>
            <person name="Andreopoulos B."/>
            <person name="Lipzen A."/>
            <person name="Chen C."/>
            <person name="Yanf M."/>
            <person name="Daum C."/>
            <person name="Ng V."/>
            <person name="Clum A."/>
            <person name="Ohm R."/>
            <person name="Martin F."/>
            <person name="Silar P."/>
            <person name="Natvig D."/>
            <person name="Lalanne C."/>
            <person name="Gautier V."/>
            <person name="Ament-Velasquez S.L."/>
            <person name="Kruys A."/>
            <person name="Hutchinson M.I."/>
            <person name="Powell A.J."/>
            <person name="Barry K."/>
            <person name="Miller A.N."/>
            <person name="Grigoriev I.V."/>
            <person name="Debuchy R."/>
            <person name="Gladieux P."/>
            <person name="Thoren M.H."/>
            <person name="Johannesson H."/>
        </authorList>
    </citation>
    <scope>NUCLEOTIDE SEQUENCE</scope>
    <source>
        <strain evidence="1">CBS 892.96</strain>
    </source>
</reference>
<sequence>WKEFWEKRKYASIGLALLPGEVPEEEWNTHWIKDTPQLDPQHEAHRRVPWFQCISHGCQEHHQTKSLNGHWPVRRIKKGDRVPVRKTFARWGHPSQELNDSYLWTQGDTVQITKEQQVIQFWPKNARCCVNSEWGINENNCPSEDCAIHLRAKVHKFHVMKN</sequence>
<dbReference type="Proteomes" id="UP001302321">
    <property type="component" value="Unassembled WGS sequence"/>
</dbReference>
<feature type="non-terminal residue" evidence="1">
    <location>
        <position position="162"/>
    </location>
</feature>
<dbReference type="AlphaFoldDB" id="A0AAN6VYR1"/>
<reference evidence="1" key="1">
    <citation type="journal article" date="2023" name="Mol. Phylogenet. Evol.">
        <title>Genome-scale phylogeny and comparative genomics of the fungal order Sordariales.</title>
        <authorList>
            <person name="Hensen N."/>
            <person name="Bonometti L."/>
            <person name="Westerberg I."/>
            <person name="Brannstrom I.O."/>
            <person name="Guillou S."/>
            <person name="Cros-Aarteil S."/>
            <person name="Calhoun S."/>
            <person name="Haridas S."/>
            <person name="Kuo A."/>
            <person name="Mondo S."/>
            <person name="Pangilinan J."/>
            <person name="Riley R."/>
            <person name="LaButti K."/>
            <person name="Andreopoulos B."/>
            <person name="Lipzen A."/>
            <person name="Chen C."/>
            <person name="Yan M."/>
            <person name="Daum C."/>
            <person name="Ng V."/>
            <person name="Clum A."/>
            <person name="Steindorff A."/>
            <person name="Ohm R.A."/>
            <person name="Martin F."/>
            <person name="Silar P."/>
            <person name="Natvig D.O."/>
            <person name="Lalanne C."/>
            <person name="Gautier V."/>
            <person name="Ament-Velasquez S.L."/>
            <person name="Kruys A."/>
            <person name="Hutchinson M.I."/>
            <person name="Powell A.J."/>
            <person name="Barry K."/>
            <person name="Miller A.N."/>
            <person name="Grigoriev I.V."/>
            <person name="Debuchy R."/>
            <person name="Gladieux P."/>
            <person name="Hiltunen Thoren M."/>
            <person name="Johannesson H."/>
        </authorList>
    </citation>
    <scope>NUCLEOTIDE SEQUENCE</scope>
    <source>
        <strain evidence="1">CBS 892.96</strain>
    </source>
</reference>
<accession>A0AAN6VYR1</accession>
<organism evidence="1 2">
    <name type="scientific">Triangularia setosa</name>
    <dbReference type="NCBI Taxonomy" id="2587417"/>
    <lineage>
        <taxon>Eukaryota</taxon>
        <taxon>Fungi</taxon>
        <taxon>Dikarya</taxon>
        <taxon>Ascomycota</taxon>
        <taxon>Pezizomycotina</taxon>
        <taxon>Sordariomycetes</taxon>
        <taxon>Sordariomycetidae</taxon>
        <taxon>Sordariales</taxon>
        <taxon>Podosporaceae</taxon>
        <taxon>Triangularia</taxon>
    </lineage>
</organism>